<dbReference type="GO" id="GO:0007155">
    <property type="term" value="P:cell adhesion"/>
    <property type="evidence" value="ECO:0007669"/>
    <property type="project" value="InterPro"/>
</dbReference>
<name>A0A264VUC3_PRORE</name>
<gene>
    <name evidence="3" type="ORF">CHI95_08905</name>
    <name evidence="1" type="ORF">GHA_03651</name>
    <name evidence="2" type="ORF">KYI77_13030</name>
</gene>
<dbReference type="RefSeq" id="WP_094961427.1">
    <property type="nucleotide sequence ID" value="NZ_ABDWLN020000011.1"/>
</dbReference>
<reference evidence="3 4" key="1">
    <citation type="submission" date="2017-07" db="EMBL/GenBank/DDBJ databases">
        <title>blaIMP-27 on transferable plasmids in Proteus mirabilis and Providencia rettgeri.</title>
        <authorList>
            <person name="Potter R."/>
        </authorList>
    </citation>
    <scope>NUCLEOTIDE SEQUENCE [LARGE SCALE GENOMIC DNA]</scope>
    <source>
        <strain evidence="3 4">PR1</strain>
    </source>
</reference>
<dbReference type="Proteomes" id="UP000216001">
    <property type="component" value="Unassembled WGS sequence"/>
</dbReference>
<reference evidence="1" key="2">
    <citation type="submission" date="2020-05" db="EMBL/GenBank/DDBJ databases">
        <authorList>
            <person name="Delgado-Blas J."/>
        </authorList>
    </citation>
    <scope>NUCLEOTIDE SEQUENCE</scope>
    <source>
        <strain evidence="1">BB1453</strain>
    </source>
</reference>
<reference evidence="2" key="3">
    <citation type="submission" date="2021-07" db="EMBL/GenBank/DDBJ databases">
        <authorList>
            <person name="Stanton E."/>
        </authorList>
    </citation>
    <scope>NUCLEOTIDE SEQUENCE</scope>
    <source>
        <strain evidence="2">2021EL-01139</strain>
    </source>
</reference>
<dbReference type="GeneID" id="92273273"/>
<organism evidence="3 4">
    <name type="scientific">Providencia rettgeri</name>
    <dbReference type="NCBI Taxonomy" id="587"/>
    <lineage>
        <taxon>Bacteria</taxon>
        <taxon>Pseudomonadati</taxon>
        <taxon>Pseudomonadota</taxon>
        <taxon>Gammaproteobacteria</taxon>
        <taxon>Enterobacterales</taxon>
        <taxon>Morganellaceae</taxon>
        <taxon>Providencia</taxon>
    </lineage>
</organism>
<dbReference type="InterPro" id="IPR036937">
    <property type="entry name" value="Adhesion_dom_fimbrial_sf"/>
</dbReference>
<dbReference type="Proteomes" id="UP001155882">
    <property type="component" value="Unassembled WGS sequence"/>
</dbReference>
<dbReference type="Proteomes" id="UP000834611">
    <property type="component" value="Unassembled WGS sequence"/>
</dbReference>
<sequence length="384" mass="42367">MSNFQILFQAVSSSMVKIPFPLFFKGEFFKQTSSLSMYFLVAILSLYGMNAHADYASRIQNSNSGYSIRIDSNSVIEPVARVGSDGKNYYRVGNPIVIDGNSAQVSVSGLVDCVGRRWGSSNTRIHSSQAFHRLFMYVASAGVTIDGKTAYRINNNLVMTVETPIMNWINIDAGMCSYAYVGLVRAAQEFTSQFPVTITFFINEQIIDGKLVIPAMDLAGYVRAFTEPKAVPPFDSWPLSDSTVPMRLAASQLNVKAMCSTQTSSGQASTVNLRHGQLSSIHYDSLVTESIRYTCKFAALTKVRLRLDYVTDGDPQKRLPMKDASNRTIYSKLDIVDEQTGATGTDIRVGIHSNRTIYIRSRIQGNNADAGSYQGSAWLIATFD</sequence>
<evidence type="ECO:0000313" key="4">
    <source>
        <dbReference type="Proteomes" id="UP000216001"/>
    </source>
</evidence>
<dbReference type="EMBL" id="NOWC01000008">
    <property type="protein sequence ID" value="OZS74976.1"/>
    <property type="molecule type" value="Genomic_DNA"/>
</dbReference>
<comment type="caution">
    <text evidence="3">The sequence shown here is derived from an EMBL/GenBank/DDBJ whole genome shotgun (WGS) entry which is preliminary data.</text>
</comment>
<dbReference type="EMBL" id="JAHWLI010000039">
    <property type="protein sequence ID" value="MBW3117375.1"/>
    <property type="molecule type" value="Genomic_DNA"/>
</dbReference>
<accession>A0A264VUC3</accession>
<dbReference type="Gene3D" id="2.60.40.1090">
    <property type="entry name" value="Fimbrial-type adhesion domain"/>
    <property type="match status" value="1"/>
</dbReference>
<dbReference type="AlphaFoldDB" id="A0A264VUC3"/>
<dbReference type="EMBL" id="CAHPSF010000012">
    <property type="protein sequence ID" value="CAB5711718.1"/>
    <property type="molecule type" value="Genomic_DNA"/>
</dbReference>
<evidence type="ECO:0000313" key="3">
    <source>
        <dbReference type="EMBL" id="OZS74976.1"/>
    </source>
</evidence>
<dbReference type="GO" id="GO:0009289">
    <property type="term" value="C:pilus"/>
    <property type="evidence" value="ECO:0007669"/>
    <property type="project" value="InterPro"/>
</dbReference>
<protein>
    <submittedName>
        <fullName evidence="3">Adhesin</fullName>
    </submittedName>
</protein>
<evidence type="ECO:0000313" key="1">
    <source>
        <dbReference type="EMBL" id="CAB5711718.1"/>
    </source>
</evidence>
<proteinExistence type="predicted"/>
<evidence type="ECO:0000313" key="2">
    <source>
        <dbReference type="EMBL" id="MBW3117375.1"/>
    </source>
</evidence>